<comment type="subunit">
    <text evidence="11">Forms a heterodimer with a member of the SLX4 family.</text>
</comment>
<dbReference type="InterPro" id="IPR013083">
    <property type="entry name" value="Znf_RING/FYVE/PHD"/>
</dbReference>
<evidence type="ECO:0000259" key="12">
    <source>
        <dbReference type="PROSITE" id="PS50164"/>
    </source>
</evidence>
<keyword evidence="6 11" id="KW-0378">Hydrolase</keyword>
<sequence>MAEGDIVEDFFGVYLLFCTNPKYKGRTYIGYTVNPNRRLKQHNKGTKAGGAWKTSNRGPWEMVLLVHGFPNDISALGFEWAWQHPHRSRRLRTVTRKKAKEQKYDFCLRVLGNMLRARPWCRLPLTLRWIKPEYIRDFPPGLEPPVHIPIAYGPVKPVKVKKPAENKSDDDIEEIETCTLCKKVVEEVDKMRCLSSSCLLVAHMKCLAHEMLKDDIPGMLVPLEGCCPSCDIPVLWGDLVRLKRGCYQQKKSDNSDDEDWVDSLSQAT</sequence>
<evidence type="ECO:0000256" key="5">
    <source>
        <dbReference type="ARBA" id="ARBA00022771"/>
    </source>
</evidence>
<evidence type="ECO:0000256" key="9">
    <source>
        <dbReference type="ARBA" id="ARBA00023204"/>
    </source>
</evidence>
<evidence type="ECO:0000313" key="14">
    <source>
        <dbReference type="Proteomes" id="UP000324222"/>
    </source>
</evidence>
<dbReference type="AlphaFoldDB" id="A0A5B7DBD9"/>
<keyword evidence="9 11" id="KW-0234">DNA repair</keyword>
<dbReference type="EMBL" id="VSRR010000702">
    <property type="protein sequence ID" value="MPC18688.1"/>
    <property type="molecule type" value="Genomic_DNA"/>
</dbReference>
<evidence type="ECO:0000313" key="13">
    <source>
        <dbReference type="EMBL" id="MPC18688.1"/>
    </source>
</evidence>
<dbReference type="InterPro" id="IPR035901">
    <property type="entry name" value="GIY-YIG_endonuc_sf"/>
</dbReference>
<keyword evidence="4 11" id="KW-0227">DNA damage</keyword>
<evidence type="ECO:0000256" key="1">
    <source>
        <dbReference type="ARBA" id="ARBA00022722"/>
    </source>
</evidence>
<dbReference type="HAMAP" id="MF_03100">
    <property type="entry name" value="Endonuc_su_Slx1"/>
    <property type="match status" value="1"/>
</dbReference>
<keyword evidence="5 11" id="KW-0863">Zinc-finger</keyword>
<dbReference type="InterPro" id="IPR027520">
    <property type="entry name" value="Slx1"/>
</dbReference>
<proteinExistence type="inferred from homology"/>
<dbReference type="PANTHER" id="PTHR20208:SF10">
    <property type="entry name" value="STRUCTURE-SPECIFIC ENDONUCLEASE SUBUNIT SLX1"/>
    <property type="match status" value="1"/>
</dbReference>
<dbReference type="Pfam" id="PF21202">
    <property type="entry name" value="SLX1_C"/>
    <property type="match status" value="1"/>
</dbReference>
<comment type="subcellular location">
    <subcellularLocation>
        <location evidence="11">Nucleus</location>
    </subcellularLocation>
</comment>
<dbReference type="SUPFAM" id="SSF82771">
    <property type="entry name" value="GIY-YIG endonuclease"/>
    <property type="match status" value="1"/>
</dbReference>
<comment type="cofactor">
    <cofactor evidence="11">
        <name>a divalent metal cation</name>
        <dbReference type="ChEBI" id="CHEBI:60240"/>
    </cofactor>
</comment>
<evidence type="ECO:0000256" key="2">
    <source>
        <dbReference type="ARBA" id="ARBA00022723"/>
    </source>
</evidence>
<name>A0A5B7DBD9_PORTR</name>
<keyword evidence="8 11" id="KW-0233">DNA recombination</keyword>
<keyword evidence="1 11" id="KW-0540">Nuclease</keyword>
<evidence type="ECO:0000256" key="8">
    <source>
        <dbReference type="ARBA" id="ARBA00023172"/>
    </source>
</evidence>
<keyword evidence="2 11" id="KW-0479">Metal-binding</keyword>
<dbReference type="Pfam" id="PF01541">
    <property type="entry name" value="GIY-YIG"/>
    <property type="match status" value="1"/>
</dbReference>
<keyword evidence="7 11" id="KW-0862">Zinc</keyword>
<dbReference type="GO" id="GO:0008821">
    <property type="term" value="F:crossover junction DNA endonuclease activity"/>
    <property type="evidence" value="ECO:0007669"/>
    <property type="project" value="TreeGrafter"/>
</dbReference>
<dbReference type="InterPro" id="IPR048749">
    <property type="entry name" value="SLX1_C"/>
</dbReference>
<dbReference type="Proteomes" id="UP000324222">
    <property type="component" value="Unassembled WGS sequence"/>
</dbReference>
<dbReference type="InterPro" id="IPR000305">
    <property type="entry name" value="GIY-YIG_endonuc"/>
</dbReference>
<dbReference type="GO" id="GO:0008270">
    <property type="term" value="F:zinc ion binding"/>
    <property type="evidence" value="ECO:0007669"/>
    <property type="project" value="UniProtKB-KW"/>
</dbReference>
<comment type="function">
    <text evidence="11">Catalytic subunit of a heterodimeric structure-specific endonuclease that resolves DNA secondary structures generated during DNA repair and recombination. Has endonuclease activity towards branched DNA substrates, introducing single-strand cuts in duplex DNA close to junctions with ss-DNA.</text>
</comment>
<dbReference type="GO" id="GO:0000724">
    <property type="term" value="P:double-strand break repair via homologous recombination"/>
    <property type="evidence" value="ECO:0007669"/>
    <property type="project" value="TreeGrafter"/>
</dbReference>
<feature type="zinc finger region" description="SLX1-type" evidence="11">
    <location>
        <begin position="178"/>
        <end position="230"/>
    </location>
</feature>
<dbReference type="CDD" id="cd10455">
    <property type="entry name" value="GIY-YIG_SLX1"/>
    <property type="match status" value="1"/>
</dbReference>
<evidence type="ECO:0000256" key="3">
    <source>
        <dbReference type="ARBA" id="ARBA00022759"/>
    </source>
</evidence>
<evidence type="ECO:0000256" key="11">
    <source>
        <dbReference type="HAMAP-Rule" id="MF_03100"/>
    </source>
</evidence>
<evidence type="ECO:0000256" key="10">
    <source>
        <dbReference type="ARBA" id="ARBA00023242"/>
    </source>
</evidence>
<keyword evidence="14" id="KW-1185">Reference proteome</keyword>
<keyword evidence="3 11" id="KW-0255">Endonuclease</keyword>
<comment type="caution">
    <text evidence="13">The sequence shown here is derived from an EMBL/GenBank/DDBJ whole genome shotgun (WGS) entry which is preliminary data.</text>
</comment>
<dbReference type="PROSITE" id="PS50164">
    <property type="entry name" value="GIY_YIG"/>
    <property type="match status" value="1"/>
</dbReference>
<gene>
    <name evidence="13" type="primary">slx1a</name>
    <name evidence="13" type="ORF">E2C01_011581</name>
</gene>
<dbReference type="InterPro" id="IPR050381">
    <property type="entry name" value="SLX1_endonuclease"/>
</dbReference>
<dbReference type="SMART" id="SM00465">
    <property type="entry name" value="GIYc"/>
    <property type="match status" value="1"/>
</dbReference>
<dbReference type="GO" id="GO:0033557">
    <property type="term" value="C:Slx1-Slx4 complex"/>
    <property type="evidence" value="ECO:0007669"/>
    <property type="project" value="UniProtKB-UniRule"/>
</dbReference>
<evidence type="ECO:0000256" key="4">
    <source>
        <dbReference type="ARBA" id="ARBA00022763"/>
    </source>
</evidence>
<dbReference type="FunFam" id="3.40.1440.10:FF:000008">
    <property type="entry name" value="Structure-specific endonuclease subunit SLX1 homolog"/>
    <property type="match status" value="1"/>
</dbReference>
<evidence type="ECO:0000256" key="7">
    <source>
        <dbReference type="ARBA" id="ARBA00022833"/>
    </source>
</evidence>
<comment type="similarity">
    <text evidence="11">Belongs to the SLX1 family.</text>
</comment>
<dbReference type="PANTHER" id="PTHR20208">
    <property type="entry name" value="STRUCTURE-SPECIFIC ENDONUCLEASE SUBUNIT SLX1"/>
    <property type="match status" value="1"/>
</dbReference>
<evidence type="ECO:0000256" key="6">
    <source>
        <dbReference type="ARBA" id="ARBA00022801"/>
    </source>
</evidence>
<dbReference type="GO" id="GO:0017108">
    <property type="term" value="F:5'-flap endonuclease activity"/>
    <property type="evidence" value="ECO:0007669"/>
    <property type="project" value="InterPro"/>
</dbReference>
<dbReference type="EC" id="3.1.-.-" evidence="11"/>
<accession>A0A5B7DBD9</accession>
<reference evidence="13 14" key="1">
    <citation type="submission" date="2019-05" db="EMBL/GenBank/DDBJ databases">
        <title>Another draft genome of Portunus trituberculatus and its Hox gene families provides insights of decapod evolution.</title>
        <authorList>
            <person name="Jeong J.-H."/>
            <person name="Song I."/>
            <person name="Kim S."/>
            <person name="Choi T."/>
            <person name="Kim D."/>
            <person name="Ryu S."/>
            <person name="Kim W."/>
        </authorList>
    </citation>
    <scope>NUCLEOTIDE SEQUENCE [LARGE SCALE GENOMIC DNA]</scope>
    <source>
        <tissue evidence="13">Muscle</tissue>
    </source>
</reference>
<organism evidence="13 14">
    <name type="scientific">Portunus trituberculatus</name>
    <name type="common">Swimming crab</name>
    <name type="synonym">Neptunus trituberculatus</name>
    <dbReference type="NCBI Taxonomy" id="210409"/>
    <lineage>
        <taxon>Eukaryota</taxon>
        <taxon>Metazoa</taxon>
        <taxon>Ecdysozoa</taxon>
        <taxon>Arthropoda</taxon>
        <taxon>Crustacea</taxon>
        <taxon>Multicrustacea</taxon>
        <taxon>Malacostraca</taxon>
        <taxon>Eumalacostraca</taxon>
        <taxon>Eucarida</taxon>
        <taxon>Decapoda</taxon>
        <taxon>Pleocyemata</taxon>
        <taxon>Brachyura</taxon>
        <taxon>Eubrachyura</taxon>
        <taxon>Portunoidea</taxon>
        <taxon>Portunidae</taxon>
        <taxon>Portuninae</taxon>
        <taxon>Portunus</taxon>
    </lineage>
</organism>
<keyword evidence="10 11" id="KW-0539">Nucleus</keyword>
<dbReference type="Gene3D" id="3.40.1440.10">
    <property type="entry name" value="GIY-YIG endonuclease"/>
    <property type="match status" value="1"/>
</dbReference>
<dbReference type="Gene3D" id="3.30.40.10">
    <property type="entry name" value="Zinc/RING finger domain, C3HC4 (zinc finger)"/>
    <property type="match status" value="1"/>
</dbReference>
<feature type="domain" description="GIY-YIG" evidence="12">
    <location>
        <begin position="9"/>
        <end position="92"/>
    </location>
</feature>
<dbReference type="OrthoDB" id="24645at2759"/>
<protein>
    <recommendedName>
        <fullName evidence="11">Structure-specific endonuclease subunit SLX1 homolog</fullName>
        <ecNumber evidence="11">3.1.-.-</ecNumber>
    </recommendedName>
</protein>